<organism evidence="1 2">
    <name type="scientific">Cirrhinus mrigala</name>
    <name type="common">Mrigala</name>
    <dbReference type="NCBI Taxonomy" id="683832"/>
    <lineage>
        <taxon>Eukaryota</taxon>
        <taxon>Metazoa</taxon>
        <taxon>Chordata</taxon>
        <taxon>Craniata</taxon>
        <taxon>Vertebrata</taxon>
        <taxon>Euteleostomi</taxon>
        <taxon>Actinopterygii</taxon>
        <taxon>Neopterygii</taxon>
        <taxon>Teleostei</taxon>
        <taxon>Ostariophysi</taxon>
        <taxon>Cypriniformes</taxon>
        <taxon>Cyprinidae</taxon>
        <taxon>Labeoninae</taxon>
        <taxon>Labeonini</taxon>
        <taxon>Cirrhinus</taxon>
    </lineage>
</organism>
<dbReference type="PANTHER" id="PTHR47135">
    <property type="entry name" value="FIBRONECTIN TYPE III DOMAIN-CONTAINING PROTEIN 7"/>
    <property type="match status" value="1"/>
</dbReference>
<dbReference type="PANTHER" id="PTHR47135:SF3">
    <property type="entry name" value="FIBRONECTIN TYPE-III DOMAIN-CONTAINING PROTEIN"/>
    <property type="match status" value="1"/>
</dbReference>
<dbReference type="InterPro" id="IPR036116">
    <property type="entry name" value="FN3_sf"/>
</dbReference>
<dbReference type="EMBL" id="JAMKFB020000002">
    <property type="protein sequence ID" value="KAL0201558.1"/>
    <property type="molecule type" value="Genomic_DNA"/>
</dbReference>
<reference evidence="1 2" key="1">
    <citation type="submission" date="2024-05" db="EMBL/GenBank/DDBJ databases">
        <title>Genome sequencing and assembly of Indian major carp, Cirrhinus mrigala (Hamilton, 1822).</title>
        <authorList>
            <person name="Mohindra V."/>
            <person name="Chowdhury L.M."/>
            <person name="Lal K."/>
            <person name="Jena J.K."/>
        </authorList>
    </citation>
    <scope>NUCLEOTIDE SEQUENCE [LARGE SCALE GENOMIC DNA]</scope>
    <source>
        <strain evidence="1">CM1030</strain>
        <tissue evidence="1">Blood</tissue>
    </source>
</reference>
<comment type="caution">
    <text evidence="1">The sequence shown here is derived from an EMBL/GenBank/DDBJ whole genome shotgun (WGS) entry which is preliminary data.</text>
</comment>
<dbReference type="SUPFAM" id="SSF49265">
    <property type="entry name" value="Fibronectin type III"/>
    <property type="match status" value="1"/>
</dbReference>
<protein>
    <recommendedName>
        <fullName evidence="3">Fibronectin type-III domain-containing protein</fullName>
    </recommendedName>
</protein>
<proteinExistence type="predicted"/>
<accession>A0ABD0RUU0</accession>
<sequence>HLTVQYSPSTALLSWDVTKGATNFTAEAVTPEGLTVACEISNTSCTFPNLDCGQIYNISVTAHNSVCSDTVTSDPIETGQSCDL</sequence>
<feature type="non-terminal residue" evidence="1">
    <location>
        <position position="1"/>
    </location>
</feature>
<gene>
    <name evidence="1" type="ORF">M9458_004745</name>
</gene>
<dbReference type="Proteomes" id="UP001529510">
    <property type="component" value="Unassembled WGS sequence"/>
</dbReference>
<name>A0ABD0RUU0_CIRMR</name>
<feature type="non-terminal residue" evidence="1">
    <location>
        <position position="84"/>
    </location>
</feature>
<evidence type="ECO:0000313" key="2">
    <source>
        <dbReference type="Proteomes" id="UP001529510"/>
    </source>
</evidence>
<keyword evidence="2" id="KW-1185">Reference proteome</keyword>
<dbReference type="InterPro" id="IPR013783">
    <property type="entry name" value="Ig-like_fold"/>
</dbReference>
<evidence type="ECO:0000313" key="1">
    <source>
        <dbReference type="EMBL" id="KAL0201558.1"/>
    </source>
</evidence>
<evidence type="ECO:0008006" key="3">
    <source>
        <dbReference type="Google" id="ProtNLM"/>
    </source>
</evidence>
<dbReference type="Gene3D" id="2.60.40.10">
    <property type="entry name" value="Immunoglobulins"/>
    <property type="match status" value="1"/>
</dbReference>
<dbReference type="AlphaFoldDB" id="A0ABD0RUU0"/>